<evidence type="ECO:0000313" key="1">
    <source>
        <dbReference type="EMBL" id="CAH9104103.1"/>
    </source>
</evidence>
<evidence type="ECO:0000313" key="2">
    <source>
        <dbReference type="Proteomes" id="UP001152484"/>
    </source>
</evidence>
<comment type="caution">
    <text evidence="1">The sequence shown here is derived from an EMBL/GenBank/DDBJ whole genome shotgun (WGS) entry which is preliminary data.</text>
</comment>
<dbReference type="EMBL" id="CAMAPE010000045">
    <property type="protein sequence ID" value="CAH9104103.1"/>
    <property type="molecule type" value="Genomic_DNA"/>
</dbReference>
<accession>A0A9P0ZL09</accession>
<protein>
    <submittedName>
        <fullName evidence="1">Uncharacterized protein</fullName>
    </submittedName>
</protein>
<name>A0A9P0ZL09_CUSEU</name>
<proteinExistence type="predicted"/>
<dbReference type="Proteomes" id="UP001152484">
    <property type="component" value="Unassembled WGS sequence"/>
</dbReference>
<keyword evidence="2" id="KW-1185">Reference proteome</keyword>
<organism evidence="1 2">
    <name type="scientific">Cuscuta europaea</name>
    <name type="common">European dodder</name>
    <dbReference type="NCBI Taxonomy" id="41803"/>
    <lineage>
        <taxon>Eukaryota</taxon>
        <taxon>Viridiplantae</taxon>
        <taxon>Streptophyta</taxon>
        <taxon>Embryophyta</taxon>
        <taxon>Tracheophyta</taxon>
        <taxon>Spermatophyta</taxon>
        <taxon>Magnoliopsida</taxon>
        <taxon>eudicotyledons</taxon>
        <taxon>Gunneridae</taxon>
        <taxon>Pentapetalae</taxon>
        <taxon>asterids</taxon>
        <taxon>lamiids</taxon>
        <taxon>Solanales</taxon>
        <taxon>Convolvulaceae</taxon>
        <taxon>Cuscuteae</taxon>
        <taxon>Cuscuta</taxon>
        <taxon>Cuscuta subgen. Cuscuta</taxon>
    </lineage>
</organism>
<reference evidence="1" key="1">
    <citation type="submission" date="2022-07" db="EMBL/GenBank/DDBJ databases">
        <authorList>
            <person name="Macas J."/>
            <person name="Novak P."/>
            <person name="Neumann P."/>
        </authorList>
    </citation>
    <scope>NUCLEOTIDE SEQUENCE</scope>
</reference>
<sequence>MGWRQAPTWAGPR</sequence>
<feature type="non-terminal residue" evidence="1">
    <location>
        <position position="13"/>
    </location>
</feature>
<gene>
    <name evidence="1" type="ORF">CEURO_LOCUS16419</name>
</gene>